<proteinExistence type="predicted"/>
<dbReference type="AlphaFoldDB" id="A0A9N9N358"/>
<evidence type="ECO:0000313" key="3">
    <source>
        <dbReference type="EMBL" id="CAG9773371.1"/>
    </source>
</evidence>
<dbReference type="EMBL" id="OU892285">
    <property type="protein sequence ID" value="CAG9773371.1"/>
    <property type="molecule type" value="Genomic_DNA"/>
</dbReference>
<accession>A0A9N9N358</accession>
<feature type="compositionally biased region" description="Basic and acidic residues" evidence="1">
    <location>
        <begin position="664"/>
        <end position="677"/>
    </location>
</feature>
<organism evidence="3 4">
    <name type="scientific">Ceutorhynchus assimilis</name>
    <name type="common">cabbage seed weevil</name>
    <dbReference type="NCBI Taxonomy" id="467358"/>
    <lineage>
        <taxon>Eukaryota</taxon>
        <taxon>Metazoa</taxon>
        <taxon>Ecdysozoa</taxon>
        <taxon>Arthropoda</taxon>
        <taxon>Hexapoda</taxon>
        <taxon>Insecta</taxon>
        <taxon>Pterygota</taxon>
        <taxon>Neoptera</taxon>
        <taxon>Endopterygota</taxon>
        <taxon>Coleoptera</taxon>
        <taxon>Polyphaga</taxon>
        <taxon>Cucujiformia</taxon>
        <taxon>Curculionidae</taxon>
        <taxon>Ceutorhynchinae</taxon>
        <taxon>Ceutorhynchus</taxon>
    </lineage>
</organism>
<feature type="domain" description="DUF4806" evidence="2">
    <location>
        <begin position="759"/>
        <end position="838"/>
    </location>
</feature>
<evidence type="ECO:0000256" key="1">
    <source>
        <dbReference type="SAM" id="MobiDB-lite"/>
    </source>
</evidence>
<keyword evidence="4" id="KW-1185">Reference proteome</keyword>
<dbReference type="PANTHER" id="PTHR33053">
    <property type="entry name" value="PROTEIN, PUTATIVE-RELATED"/>
    <property type="match status" value="1"/>
</dbReference>
<dbReference type="PANTHER" id="PTHR33053:SF26">
    <property type="entry name" value="TRANSPOSASE DOMAIN-CONTAINING PROTEIN"/>
    <property type="match status" value="1"/>
</dbReference>
<gene>
    <name evidence="3" type="ORF">CEUTPL_LOCUS13762</name>
</gene>
<name>A0A9N9N358_9CUCU</name>
<dbReference type="Pfam" id="PF16064">
    <property type="entry name" value="DUF4806"/>
    <property type="match status" value="1"/>
</dbReference>
<protein>
    <recommendedName>
        <fullName evidence="2">DUF4806 domain-containing protein</fullName>
    </recommendedName>
</protein>
<dbReference type="InterPro" id="IPR032071">
    <property type="entry name" value="DUF4806"/>
</dbReference>
<dbReference type="Proteomes" id="UP001152799">
    <property type="component" value="Chromosome 9"/>
</dbReference>
<evidence type="ECO:0000259" key="2">
    <source>
        <dbReference type="Pfam" id="PF16064"/>
    </source>
</evidence>
<evidence type="ECO:0000313" key="4">
    <source>
        <dbReference type="Proteomes" id="UP001152799"/>
    </source>
</evidence>
<reference evidence="3" key="1">
    <citation type="submission" date="2022-01" db="EMBL/GenBank/DDBJ databases">
        <authorList>
            <person name="King R."/>
        </authorList>
    </citation>
    <scope>NUCLEOTIDE SEQUENCE</scope>
</reference>
<feature type="region of interest" description="Disordered" evidence="1">
    <location>
        <begin position="662"/>
        <end position="684"/>
    </location>
</feature>
<dbReference type="OrthoDB" id="10053513at2759"/>
<sequence length="880" mass="100470">MHGTHFRRSKNAVYCARYRRKQKLLQEAEIAGTALTAALSDKINSNLNEIPGEIFHEANEGASSSLSPNASNAHAFIDALALNNDKSLLTVPNINVPLPLITDSDVEISDENKSKKLQIFLRHWSLTNDIRAVQLNSLIRGLNEIFPDIHLPRDTIYCGTCKPNNIERYFQDFIPEINDLISNGLVIGNTNIKICLLAFTCDAPARSFIKCTIGHNGTYGCDRCDQKGTYYKNRIVYLGSVRKERTNDEFKNRVCVKHHVSETPLLRINEINIIKDFALDYMHLCYLGVMRKLLYWVKKCDFKSVRLPLRLRHIISKRLKYFASSIPSELNRKPRSLDDLLRFKATELRLILLYLGPDIFCGVLDKNVYDHFILFHVAIRILLSPKYVDTDWIDLAKEILTSFVDNFINLYGRDSCIYNVHSLIHLADDSSHFKTTLNEISCFPFKSFLGRFKKNDKETQSTSRTNLDFVKETSDLSNSGIIINNKSFDFVVNMLICDLPAKSFVLNITGHNGYFSCTKCTLEGDFSNTLYFPEVEYTKRANDSFRLHLQPEHHNGRTILENIPNFNMVESVPIDYMHCILLGVMKRILYHKTFGWVFGKPPFKLQASKVNCMAQKLQQIKLFIPFEFSQIFGLRSDPELHTSILSATNTSCVRSVPIITTSGRSERTAEETSEESRPGPISTSVPKTISCLQGSSSILQGNHVAKFSSDFKKLVTDELSRLHLKVDDNVNSVLQLLRQKEVNIKNASLDEIHSLHNRLPVQSKQDLIELEEWLQDKDHYKLALNEFQRFGRQSLAQATRKILYRTISNDAAMSYSWDGARGKNPFKTLALAKCLLDANKIQYPTAKEMEIVNVIKMWLVKAKERAKKVEIAVAPNDTNQ</sequence>